<dbReference type="Gramene" id="Psat04G0331300-T1">
    <property type="protein sequence ID" value="KAI5419064.1"/>
    <property type="gene ID" value="KIW84_043313"/>
</dbReference>
<dbReference type="InterPro" id="IPR029058">
    <property type="entry name" value="AB_hydrolase_fold"/>
</dbReference>
<name>A0A9D5AUB3_PEA</name>
<proteinExistence type="predicted"/>
<dbReference type="SUPFAM" id="SSF53474">
    <property type="entry name" value="alpha/beta-Hydrolases"/>
    <property type="match status" value="1"/>
</dbReference>
<comment type="caution">
    <text evidence="1">The sequence shown here is derived from an EMBL/GenBank/DDBJ whole genome shotgun (WGS) entry which is preliminary data.</text>
</comment>
<protein>
    <submittedName>
        <fullName evidence="1">Uncharacterized protein</fullName>
    </submittedName>
</protein>
<dbReference type="Gene3D" id="3.40.50.1820">
    <property type="entry name" value="alpha/beta hydrolase"/>
    <property type="match status" value="1"/>
</dbReference>
<keyword evidence="2" id="KW-1185">Reference proteome</keyword>
<dbReference type="Pfam" id="PF07082">
    <property type="entry name" value="DUF1350"/>
    <property type="match status" value="1"/>
</dbReference>
<dbReference type="Gramene" id="PSAT_LOCUS16851_t1">
    <property type="protein sequence ID" value="CAL5197309.1"/>
    <property type="gene ID" value="PSAT_LOCUS16851"/>
</dbReference>
<evidence type="ECO:0000313" key="2">
    <source>
        <dbReference type="Proteomes" id="UP001058974"/>
    </source>
</evidence>
<sequence length="434" mass="47895">MATLLWTPSNSLNLNLNGKQSPLKLNANPSLHFNRRFRRFNTAISCNSTNHNDAHTKPQSQSQAIQLYSQVERLVTTSARQSQDAWGSADWTEVEGSWILKPKSSKPNFVVHFVGGIFVGAAPQLTYRWFLERLAEKGVLVIATPYASGFDHFFIADEVQFKFDRCYRTLQETVKELPIFGVGHSLGSLVHLLIGSRYAVQRSGNVLMAFNNKEASSAIPLFSPVLVPMAQSFGPLLSDIFSSPTLRAGAEMTLKQLGNVSPPIMKQVLPLVEQLLPLYMDLAKGREDFTPKPEETRRLIKSYYGVSRNLLIKFNDDSIDDTSTLAQVLSSEAAISSVLDMSIRKLPGDHVLPLQQALPDVPPAMANAVNRGSELLSNLTLGTPWETVAKEVGNTLGMDSTNILRAQVSKEMDILVDVISSWIASNAGPKFLRP</sequence>
<evidence type="ECO:0000313" key="1">
    <source>
        <dbReference type="EMBL" id="KAI5419064.1"/>
    </source>
</evidence>
<reference evidence="1 2" key="1">
    <citation type="journal article" date="2022" name="Nat. Genet.">
        <title>Improved pea reference genome and pan-genome highlight genomic features and evolutionary characteristics.</title>
        <authorList>
            <person name="Yang T."/>
            <person name="Liu R."/>
            <person name="Luo Y."/>
            <person name="Hu S."/>
            <person name="Wang D."/>
            <person name="Wang C."/>
            <person name="Pandey M.K."/>
            <person name="Ge S."/>
            <person name="Xu Q."/>
            <person name="Li N."/>
            <person name="Li G."/>
            <person name="Huang Y."/>
            <person name="Saxena R.K."/>
            <person name="Ji Y."/>
            <person name="Li M."/>
            <person name="Yan X."/>
            <person name="He Y."/>
            <person name="Liu Y."/>
            <person name="Wang X."/>
            <person name="Xiang C."/>
            <person name="Varshney R.K."/>
            <person name="Ding H."/>
            <person name="Gao S."/>
            <person name="Zong X."/>
        </authorList>
    </citation>
    <scope>NUCLEOTIDE SEQUENCE [LARGE SCALE GENOMIC DNA]</scope>
    <source>
        <strain evidence="1 2">cv. Zhongwan 6</strain>
    </source>
</reference>
<dbReference type="EMBL" id="JAMSHJ010000004">
    <property type="protein sequence ID" value="KAI5419064.1"/>
    <property type="molecule type" value="Genomic_DNA"/>
</dbReference>
<dbReference type="AlphaFoldDB" id="A0A9D5AUB3"/>
<accession>A0A9D5AUB3</accession>
<dbReference type="PANTHER" id="PTHR34127">
    <property type="entry name" value="OS04G0405600 PROTEIN"/>
    <property type="match status" value="1"/>
</dbReference>
<dbReference type="Proteomes" id="UP001058974">
    <property type="component" value="Chromosome 4"/>
</dbReference>
<gene>
    <name evidence="1" type="ORF">KIW84_043313</name>
</gene>
<organism evidence="1 2">
    <name type="scientific">Pisum sativum</name>
    <name type="common">Garden pea</name>
    <name type="synonym">Lathyrus oleraceus</name>
    <dbReference type="NCBI Taxonomy" id="3888"/>
    <lineage>
        <taxon>Eukaryota</taxon>
        <taxon>Viridiplantae</taxon>
        <taxon>Streptophyta</taxon>
        <taxon>Embryophyta</taxon>
        <taxon>Tracheophyta</taxon>
        <taxon>Spermatophyta</taxon>
        <taxon>Magnoliopsida</taxon>
        <taxon>eudicotyledons</taxon>
        <taxon>Gunneridae</taxon>
        <taxon>Pentapetalae</taxon>
        <taxon>rosids</taxon>
        <taxon>fabids</taxon>
        <taxon>Fabales</taxon>
        <taxon>Fabaceae</taxon>
        <taxon>Papilionoideae</taxon>
        <taxon>50 kb inversion clade</taxon>
        <taxon>NPAAA clade</taxon>
        <taxon>Hologalegina</taxon>
        <taxon>IRL clade</taxon>
        <taxon>Fabeae</taxon>
        <taxon>Lathyrus</taxon>
    </lineage>
</organism>
<dbReference type="PANTHER" id="PTHR34127:SF1">
    <property type="entry name" value="OS04G0405600 PROTEIN"/>
    <property type="match status" value="1"/>
</dbReference>
<dbReference type="InterPro" id="IPR010765">
    <property type="entry name" value="DUF1350"/>
</dbReference>